<dbReference type="Gene3D" id="3.40.50.1110">
    <property type="entry name" value="SGNH hydrolase"/>
    <property type="match status" value="1"/>
</dbReference>
<dbReference type="InterPro" id="IPR036514">
    <property type="entry name" value="SGNH_hydro_sf"/>
</dbReference>
<comment type="caution">
    <text evidence="2">The sequence shown here is derived from an EMBL/GenBank/DDBJ whole genome shotgun (WGS) entry which is preliminary data.</text>
</comment>
<dbReference type="RefSeq" id="WP_273190634.1">
    <property type="nucleotide sequence ID" value="NZ_DYUZ01000029.1"/>
</dbReference>
<dbReference type="SUPFAM" id="SSF52266">
    <property type="entry name" value="SGNH hydrolase"/>
    <property type="match status" value="1"/>
</dbReference>
<dbReference type="EMBL" id="DYUZ01000029">
    <property type="protein sequence ID" value="HJG37708.1"/>
    <property type="molecule type" value="Genomic_DNA"/>
</dbReference>
<dbReference type="Proteomes" id="UP000753256">
    <property type="component" value="Unassembled WGS sequence"/>
</dbReference>
<feature type="domain" description="SGNH hydrolase-type esterase" evidence="1">
    <location>
        <begin position="6"/>
        <end position="201"/>
    </location>
</feature>
<sequence length="218" mass="23374">MKNVLCFGDSNTFGYDPVASAAGTGMRYPFEKRWPGILQGLLGADWHVIEEGLCGRTTVHRDPYEARRCGADALPYALESHQPLDAVVIALGTNDLKTRYGLNAADIARGFESLAGIVKSYPWGPGSKVPHIVIVAPPHLGDEVARVVLSSFDERSVAVSHEVGRWCQVIAEEQGCGFVDAALVCEPSEIDHIHLTPEGHASLAAAIARELTVAFPGC</sequence>
<keyword evidence="2" id="KW-0378">Hydrolase</keyword>
<dbReference type="Pfam" id="PF13472">
    <property type="entry name" value="Lipase_GDSL_2"/>
    <property type="match status" value="1"/>
</dbReference>
<dbReference type="InterPro" id="IPR013830">
    <property type="entry name" value="SGNH_hydro"/>
</dbReference>
<dbReference type="InterPro" id="IPR051532">
    <property type="entry name" value="Ester_Hydrolysis_Enzymes"/>
</dbReference>
<name>A0A921IV18_9ACTN</name>
<dbReference type="PANTHER" id="PTHR30383:SF29">
    <property type="entry name" value="SGNH HYDROLASE-TYPE ESTERASE DOMAIN-CONTAINING PROTEIN"/>
    <property type="match status" value="1"/>
</dbReference>
<gene>
    <name evidence="2" type="ORF">K8V70_07610</name>
</gene>
<dbReference type="GO" id="GO:0016787">
    <property type="term" value="F:hydrolase activity"/>
    <property type="evidence" value="ECO:0007669"/>
    <property type="project" value="UniProtKB-KW"/>
</dbReference>
<accession>A0A921IV18</accession>
<dbReference type="PANTHER" id="PTHR30383">
    <property type="entry name" value="THIOESTERASE 1/PROTEASE 1/LYSOPHOSPHOLIPASE L1"/>
    <property type="match status" value="1"/>
</dbReference>
<evidence type="ECO:0000259" key="1">
    <source>
        <dbReference type="Pfam" id="PF13472"/>
    </source>
</evidence>
<evidence type="ECO:0000313" key="2">
    <source>
        <dbReference type="EMBL" id="HJG37708.1"/>
    </source>
</evidence>
<proteinExistence type="predicted"/>
<organism evidence="2 3">
    <name type="scientific">Enorma phocaeensis</name>
    <dbReference type="NCBI Taxonomy" id="1871019"/>
    <lineage>
        <taxon>Bacteria</taxon>
        <taxon>Bacillati</taxon>
        <taxon>Actinomycetota</taxon>
        <taxon>Coriobacteriia</taxon>
        <taxon>Coriobacteriales</taxon>
        <taxon>Coriobacteriaceae</taxon>
        <taxon>Enorma</taxon>
    </lineage>
</organism>
<reference evidence="2" key="1">
    <citation type="journal article" date="2021" name="PeerJ">
        <title>Extensive microbial diversity within the chicken gut microbiome revealed by metagenomics and culture.</title>
        <authorList>
            <person name="Gilroy R."/>
            <person name="Ravi A."/>
            <person name="Getino M."/>
            <person name="Pursley I."/>
            <person name="Horton D.L."/>
            <person name="Alikhan N.F."/>
            <person name="Baker D."/>
            <person name="Gharbi K."/>
            <person name="Hall N."/>
            <person name="Watson M."/>
            <person name="Adriaenssens E.M."/>
            <person name="Foster-Nyarko E."/>
            <person name="Jarju S."/>
            <person name="Secka A."/>
            <person name="Antonio M."/>
            <person name="Oren A."/>
            <person name="Chaudhuri R.R."/>
            <person name="La Ragione R."/>
            <person name="Hildebrand F."/>
            <person name="Pallen M.J."/>
        </authorList>
    </citation>
    <scope>NUCLEOTIDE SEQUENCE</scope>
    <source>
        <strain evidence="2">ChiHjej13B12-9602</strain>
    </source>
</reference>
<dbReference type="CDD" id="cd01839">
    <property type="entry name" value="SGNH_arylesterase_like"/>
    <property type="match status" value="1"/>
</dbReference>
<protein>
    <submittedName>
        <fullName evidence="2">SGNH/GDSL hydrolase family protein</fullName>
    </submittedName>
</protein>
<reference evidence="2" key="2">
    <citation type="submission" date="2021-09" db="EMBL/GenBank/DDBJ databases">
        <authorList>
            <person name="Gilroy R."/>
        </authorList>
    </citation>
    <scope>NUCLEOTIDE SEQUENCE</scope>
    <source>
        <strain evidence="2">ChiHjej13B12-9602</strain>
    </source>
</reference>
<evidence type="ECO:0000313" key="3">
    <source>
        <dbReference type="Proteomes" id="UP000753256"/>
    </source>
</evidence>
<dbReference type="AlphaFoldDB" id="A0A921IV18"/>